<feature type="transmembrane region" description="Helical" evidence="5">
    <location>
        <begin position="184"/>
        <end position="206"/>
    </location>
</feature>
<dbReference type="Pfam" id="PF07690">
    <property type="entry name" value="MFS_1"/>
    <property type="match status" value="1"/>
</dbReference>
<protein>
    <submittedName>
        <fullName evidence="7">MFS family permease</fullName>
    </submittedName>
</protein>
<gene>
    <name evidence="7" type="ORF">HNR10_000805</name>
</gene>
<dbReference type="PROSITE" id="PS50850">
    <property type="entry name" value="MFS"/>
    <property type="match status" value="1"/>
</dbReference>
<keyword evidence="8" id="KW-1185">Reference proteome</keyword>
<organism evidence="7 8">
    <name type="scientific">Nocardiopsis aegyptia</name>
    <dbReference type="NCBI Taxonomy" id="220378"/>
    <lineage>
        <taxon>Bacteria</taxon>
        <taxon>Bacillati</taxon>
        <taxon>Actinomycetota</taxon>
        <taxon>Actinomycetes</taxon>
        <taxon>Streptosporangiales</taxon>
        <taxon>Nocardiopsidaceae</taxon>
        <taxon>Nocardiopsis</taxon>
    </lineage>
</organism>
<evidence type="ECO:0000313" key="7">
    <source>
        <dbReference type="EMBL" id="NYJ32924.1"/>
    </source>
</evidence>
<proteinExistence type="predicted"/>
<dbReference type="InterPro" id="IPR020846">
    <property type="entry name" value="MFS_dom"/>
</dbReference>
<feature type="transmembrane region" description="Helical" evidence="5">
    <location>
        <begin position="385"/>
        <end position="403"/>
    </location>
</feature>
<dbReference type="InterPro" id="IPR036259">
    <property type="entry name" value="MFS_trans_sf"/>
</dbReference>
<name>A0A7Z0EIX8_9ACTN</name>
<feature type="transmembrane region" description="Helical" evidence="5">
    <location>
        <begin position="25"/>
        <end position="50"/>
    </location>
</feature>
<keyword evidence="2 5" id="KW-0812">Transmembrane</keyword>
<evidence type="ECO:0000313" key="8">
    <source>
        <dbReference type="Proteomes" id="UP000572051"/>
    </source>
</evidence>
<feature type="transmembrane region" description="Helical" evidence="5">
    <location>
        <begin position="409"/>
        <end position="426"/>
    </location>
</feature>
<sequence length="435" mass="43538">MSTDTSPPTEILTEERRARLQRRTVVSLMLTQVVGGIGMGAMLAVGALIAQDLTGSDAWAGMATTMITLGAAVFALPLASLAARRGRRPGLALGWALGAVGGTVVIGATVLGSFVLFLAGMVLIGAGTATNLQARHAAADLSSERSRGRDLSVVVWATTVGAVVGPNLIGPSGRVAQWLGLPDLLGPALFTTAGFVLGAVLTWALLRPDPLKTATAAVDAASRAAGTPETAGGVPLSVPGALAVVGRTPAALLAVVGIVASHTVMVAVMTMTPVHLSHHGAALTVIGLTISLHIAGMYAFSPVVGWLTDRFGRLPVLLSGQVVLLVAVAVAGTAGEDEVLVATGLVLLGLGWSFGLVSGTALLAESLAPEVRPRVQGVSDLLMNLGGAAAGALSGVVLAQTGFGGLNLFAALFTAPVFVLALRVLAAGRRSGPAA</sequence>
<accession>A0A7Z0EIX8</accession>
<evidence type="ECO:0000256" key="3">
    <source>
        <dbReference type="ARBA" id="ARBA00022989"/>
    </source>
</evidence>
<evidence type="ECO:0000256" key="2">
    <source>
        <dbReference type="ARBA" id="ARBA00022692"/>
    </source>
</evidence>
<dbReference type="EMBL" id="JACCFS010000001">
    <property type="protein sequence ID" value="NYJ32924.1"/>
    <property type="molecule type" value="Genomic_DNA"/>
</dbReference>
<comment type="subcellular location">
    <subcellularLocation>
        <location evidence="1">Cell membrane</location>
        <topology evidence="1">Multi-pass membrane protein</topology>
    </subcellularLocation>
</comment>
<feature type="transmembrane region" description="Helical" evidence="5">
    <location>
        <begin position="340"/>
        <end position="364"/>
    </location>
</feature>
<reference evidence="7 8" key="1">
    <citation type="submission" date="2020-07" db="EMBL/GenBank/DDBJ databases">
        <title>Sequencing the genomes of 1000 actinobacteria strains.</title>
        <authorList>
            <person name="Klenk H.-P."/>
        </authorList>
    </citation>
    <scope>NUCLEOTIDE SEQUENCE [LARGE SCALE GENOMIC DNA]</scope>
    <source>
        <strain evidence="7 8">DSM 44442</strain>
    </source>
</reference>
<dbReference type="Gene3D" id="1.20.1250.20">
    <property type="entry name" value="MFS general substrate transporter like domains"/>
    <property type="match status" value="2"/>
</dbReference>
<evidence type="ECO:0000256" key="4">
    <source>
        <dbReference type="ARBA" id="ARBA00023136"/>
    </source>
</evidence>
<feature type="transmembrane region" description="Helical" evidence="5">
    <location>
        <begin position="250"/>
        <end position="269"/>
    </location>
</feature>
<keyword evidence="4 5" id="KW-0472">Membrane</keyword>
<dbReference type="SUPFAM" id="SSF103473">
    <property type="entry name" value="MFS general substrate transporter"/>
    <property type="match status" value="1"/>
</dbReference>
<evidence type="ECO:0000259" key="6">
    <source>
        <dbReference type="PROSITE" id="PS50850"/>
    </source>
</evidence>
<dbReference type="Proteomes" id="UP000572051">
    <property type="component" value="Unassembled WGS sequence"/>
</dbReference>
<dbReference type="RefSeq" id="WP_179820910.1">
    <property type="nucleotide sequence ID" value="NZ_JACCFS010000001.1"/>
</dbReference>
<dbReference type="InterPro" id="IPR011701">
    <property type="entry name" value="MFS"/>
</dbReference>
<feature type="transmembrane region" description="Helical" evidence="5">
    <location>
        <begin position="153"/>
        <end position="172"/>
    </location>
</feature>
<feature type="transmembrane region" description="Helical" evidence="5">
    <location>
        <begin position="114"/>
        <end position="132"/>
    </location>
</feature>
<feature type="transmembrane region" description="Helical" evidence="5">
    <location>
        <begin position="62"/>
        <end position="83"/>
    </location>
</feature>
<dbReference type="AlphaFoldDB" id="A0A7Z0EIX8"/>
<evidence type="ECO:0000256" key="1">
    <source>
        <dbReference type="ARBA" id="ARBA00004651"/>
    </source>
</evidence>
<keyword evidence="3 5" id="KW-1133">Transmembrane helix</keyword>
<comment type="caution">
    <text evidence="7">The sequence shown here is derived from an EMBL/GenBank/DDBJ whole genome shotgun (WGS) entry which is preliminary data.</text>
</comment>
<dbReference type="PANTHER" id="PTHR23534">
    <property type="entry name" value="MFS PERMEASE"/>
    <property type="match status" value="1"/>
</dbReference>
<feature type="transmembrane region" description="Helical" evidence="5">
    <location>
        <begin position="281"/>
        <end position="307"/>
    </location>
</feature>
<feature type="domain" description="Major facilitator superfamily (MFS) profile" evidence="6">
    <location>
        <begin position="24"/>
        <end position="429"/>
    </location>
</feature>
<dbReference type="PANTHER" id="PTHR23534:SF1">
    <property type="entry name" value="MAJOR FACILITATOR SUPERFAMILY PROTEIN"/>
    <property type="match status" value="1"/>
</dbReference>
<evidence type="ECO:0000256" key="5">
    <source>
        <dbReference type="SAM" id="Phobius"/>
    </source>
</evidence>
<dbReference type="GO" id="GO:0022857">
    <property type="term" value="F:transmembrane transporter activity"/>
    <property type="evidence" value="ECO:0007669"/>
    <property type="project" value="InterPro"/>
</dbReference>
<feature type="transmembrane region" description="Helical" evidence="5">
    <location>
        <begin position="90"/>
        <end position="108"/>
    </location>
</feature>
<dbReference type="GO" id="GO:0005886">
    <property type="term" value="C:plasma membrane"/>
    <property type="evidence" value="ECO:0007669"/>
    <property type="project" value="UniProtKB-SubCell"/>
</dbReference>
<feature type="transmembrane region" description="Helical" evidence="5">
    <location>
        <begin position="314"/>
        <end position="334"/>
    </location>
</feature>